<keyword evidence="1" id="KW-0812">Transmembrane</keyword>
<feature type="transmembrane region" description="Helical" evidence="1">
    <location>
        <begin position="12"/>
        <end position="37"/>
    </location>
</feature>
<accession>A0A9K3CRT4</accession>
<sequence length="469" mass="52001">GVSSTLSPFLTVLSRYVVVFPFLAILQGFRGTLFAHLNQWIRGQDLHFMWMQTVKSGPMNACGLFYLIACPILLCLGIYHHIRVHRHSTKPGVEAVVLSPSAKQIAAYVPLEENNAVQYMTGDASCKTSLDCGKAEREAESLNRVAMILSVIGMLICLPTKSVQSYICDRLGVPDIDSINNLADSLGSAIRLTGWELLGGDNSGMFPFLTSALIGLAWGLRLRATSTMSSILSMVDASQQLELADDVPVDTSVPPSKVSLSLPLSAARVEWRWGLLYTGWGLVVWICQMVVYGVKEQIQSDIEAEGAGATILQTGIQILGLTFIYKTMDNVKDLSKLVRWSMHLRVWSTYSCTVYVLNYVIPFPLRVLTSKISDQCSFIERESCHVYPLILLQTGLSAVCWHLALLLWDRVGGVLSLDWCLSTIGRGVFAIAGSKKFVWPNMSRNHRDIEPVCPWRDTEYVDTDGQERV</sequence>
<keyword evidence="1" id="KW-1133">Transmembrane helix</keyword>
<reference evidence="2 3" key="1">
    <citation type="journal article" date="2018" name="PLoS ONE">
        <title>The draft genome of Kipferlia bialata reveals reductive genome evolution in fornicate parasites.</title>
        <authorList>
            <person name="Tanifuji G."/>
            <person name="Takabayashi S."/>
            <person name="Kume K."/>
            <person name="Takagi M."/>
            <person name="Nakayama T."/>
            <person name="Kamikawa R."/>
            <person name="Inagaki Y."/>
            <person name="Hashimoto T."/>
        </authorList>
    </citation>
    <scope>NUCLEOTIDE SEQUENCE [LARGE SCALE GENOMIC DNA]</scope>
    <source>
        <strain evidence="2">NY0173</strain>
    </source>
</reference>
<feature type="transmembrane region" description="Helical" evidence="1">
    <location>
        <begin position="274"/>
        <end position="294"/>
    </location>
</feature>
<feature type="transmembrane region" description="Helical" evidence="1">
    <location>
        <begin position="57"/>
        <end position="79"/>
    </location>
</feature>
<evidence type="ECO:0000313" key="2">
    <source>
        <dbReference type="EMBL" id="GIQ81100.1"/>
    </source>
</evidence>
<feature type="transmembrane region" description="Helical" evidence="1">
    <location>
        <begin position="346"/>
        <end position="365"/>
    </location>
</feature>
<keyword evidence="1" id="KW-0472">Membrane</keyword>
<evidence type="ECO:0000256" key="1">
    <source>
        <dbReference type="SAM" id="Phobius"/>
    </source>
</evidence>
<feature type="transmembrane region" description="Helical" evidence="1">
    <location>
        <begin position="205"/>
        <end position="224"/>
    </location>
</feature>
<feature type="transmembrane region" description="Helical" evidence="1">
    <location>
        <begin position="306"/>
        <end position="325"/>
    </location>
</feature>
<proteinExistence type="predicted"/>
<dbReference type="Proteomes" id="UP000265618">
    <property type="component" value="Unassembled WGS sequence"/>
</dbReference>
<dbReference type="EMBL" id="BDIP01000307">
    <property type="protein sequence ID" value="GIQ81100.1"/>
    <property type="molecule type" value="Genomic_DNA"/>
</dbReference>
<dbReference type="AlphaFoldDB" id="A0A9K3CRT4"/>
<comment type="caution">
    <text evidence="2">The sequence shown here is derived from an EMBL/GenBank/DDBJ whole genome shotgun (WGS) entry which is preliminary data.</text>
</comment>
<feature type="non-terminal residue" evidence="2">
    <location>
        <position position="1"/>
    </location>
</feature>
<name>A0A9K3CRT4_9EUKA</name>
<keyword evidence="3" id="KW-1185">Reference proteome</keyword>
<organism evidence="2 3">
    <name type="scientific">Kipferlia bialata</name>
    <dbReference type="NCBI Taxonomy" id="797122"/>
    <lineage>
        <taxon>Eukaryota</taxon>
        <taxon>Metamonada</taxon>
        <taxon>Carpediemonas-like organisms</taxon>
        <taxon>Kipferlia</taxon>
    </lineage>
</organism>
<evidence type="ECO:0000313" key="3">
    <source>
        <dbReference type="Proteomes" id="UP000265618"/>
    </source>
</evidence>
<gene>
    <name evidence="2" type="ORF">KIPB_002005</name>
</gene>
<protein>
    <submittedName>
        <fullName evidence="2">Uncharacterized protein</fullName>
    </submittedName>
</protein>
<feature type="transmembrane region" description="Helical" evidence="1">
    <location>
        <begin position="145"/>
        <end position="167"/>
    </location>
</feature>